<dbReference type="Proteomes" id="UP000789525">
    <property type="component" value="Unassembled WGS sequence"/>
</dbReference>
<evidence type="ECO:0000313" key="2">
    <source>
        <dbReference type="Proteomes" id="UP000789525"/>
    </source>
</evidence>
<evidence type="ECO:0000313" key="1">
    <source>
        <dbReference type="EMBL" id="CAG8575833.1"/>
    </source>
</evidence>
<name>A0ACA9MFQ2_9GLOM</name>
<proteinExistence type="predicted"/>
<reference evidence="1" key="1">
    <citation type="submission" date="2021-06" db="EMBL/GenBank/DDBJ databases">
        <authorList>
            <person name="Kallberg Y."/>
            <person name="Tangrot J."/>
            <person name="Rosling A."/>
        </authorList>
    </citation>
    <scope>NUCLEOTIDE SEQUENCE</scope>
    <source>
        <strain evidence="1">CL356</strain>
    </source>
</reference>
<accession>A0ACA9MFQ2</accession>
<sequence>VIDGATTHFSNIAVLSYAKSSTKLPFTSETSQYYRRSYHPLRNIAPLSTPAIATTHGYLMRDRRSYITVLPYARISTELPPTRKIQHRSVALRKVIDVASRTGQHRSVALHKVIDIATTHLREDIDGATTHSQDSTLCGIIDGPGNIAVLPHAGVALRKVIDVATTHLREDIDGATTHSQDSYCPWVIEGATTHFGQHRGVASYPTSDNVMVIDGEDSAYYETCFSNKINAPVDR</sequence>
<keyword evidence="2" id="KW-1185">Reference proteome</keyword>
<feature type="non-terminal residue" evidence="1">
    <location>
        <position position="1"/>
    </location>
</feature>
<dbReference type="EMBL" id="CAJVPT010011037">
    <property type="protein sequence ID" value="CAG8575833.1"/>
    <property type="molecule type" value="Genomic_DNA"/>
</dbReference>
<organism evidence="1 2">
    <name type="scientific">Acaulospora colombiana</name>
    <dbReference type="NCBI Taxonomy" id="27376"/>
    <lineage>
        <taxon>Eukaryota</taxon>
        <taxon>Fungi</taxon>
        <taxon>Fungi incertae sedis</taxon>
        <taxon>Mucoromycota</taxon>
        <taxon>Glomeromycotina</taxon>
        <taxon>Glomeromycetes</taxon>
        <taxon>Diversisporales</taxon>
        <taxon>Acaulosporaceae</taxon>
        <taxon>Acaulospora</taxon>
    </lineage>
</organism>
<comment type="caution">
    <text evidence="1">The sequence shown here is derived from an EMBL/GenBank/DDBJ whole genome shotgun (WGS) entry which is preliminary data.</text>
</comment>
<protein>
    <submittedName>
        <fullName evidence="1">6597_t:CDS:1</fullName>
    </submittedName>
</protein>
<gene>
    <name evidence="1" type="ORF">ACOLOM_LOCUS5779</name>
</gene>